<evidence type="ECO:0000259" key="5">
    <source>
        <dbReference type="PROSITE" id="PS51217"/>
    </source>
</evidence>
<evidence type="ECO:0000256" key="3">
    <source>
        <dbReference type="ARBA" id="ARBA00022806"/>
    </source>
</evidence>
<comment type="caution">
    <text evidence="6">The sequence shown here is derived from an EMBL/GenBank/DDBJ whole genome shotgun (WGS) entry which is preliminary data.</text>
</comment>
<keyword evidence="4" id="KW-0067">ATP-binding</keyword>
<sequence length="269" mass="30116">DVFRDVDYRDIVVLMRSLAKKANDYVEVFRLAGVPVSCQATAGYFQATEISDVLCLLKVLDNPQRDIELAAVLRSPFFKVSDSELAKIKIHDRASHEHGNFYDCMLRYSSSGADKKLAGKLEAIDEKIMQWRSIGRRGNIADVLWQVYRETGYLSFVSALPNGQARRANLLKLHDRAIQFEGFASSAGIPSLTRFVEFIEKLQETGQDWAPAEPQASAGNSVRILSVHKSKGLEFPVVFLAELDSSFNKKDIHADILTDTDYTLGLQVI</sequence>
<feature type="non-terminal residue" evidence="6">
    <location>
        <position position="1"/>
    </location>
</feature>
<dbReference type="Pfam" id="PF13361">
    <property type="entry name" value="UvrD_C"/>
    <property type="match status" value="1"/>
</dbReference>
<dbReference type="GO" id="GO:0003677">
    <property type="term" value="F:DNA binding"/>
    <property type="evidence" value="ECO:0007669"/>
    <property type="project" value="InterPro"/>
</dbReference>
<organism evidence="6">
    <name type="scientific">marine sediment metagenome</name>
    <dbReference type="NCBI Taxonomy" id="412755"/>
    <lineage>
        <taxon>unclassified sequences</taxon>
        <taxon>metagenomes</taxon>
        <taxon>ecological metagenomes</taxon>
    </lineage>
</organism>
<dbReference type="SUPFAM" id="SSF52540">
    <property type="entry name" value="P-loop containing nucleoside triphosphate hydrolases"/>
    <property type="match status" value="1"/>
</dbReference>
<feature type="domain" description="UvrD-like helicase C-terminal" evidence="5">
    <location>
        <begin position="1"/>
        <end position="232"/>
    </location>
</feature>
<accession>X0UBQ9</accession>
<keyword evidence="1" id="KW-0547">Nucleotide-binding</keyword>
<dbReference type="GO" id="GO:0005524">
    <property type="term" value="F:ATP binding"/>
    <property type="evidence" value="ECO:0007669"/>
    <property type="project" value="UniProtKB-KW"/>
</dbReference>
<dbReference type="GO" id="GO:0033202">
    <property type="term" value="C:DNA helicase complex"/>
    <property type="evidence" value="ECO:0007669"/>
    <property type="project" value="TreeGrafter"/>
</dbReference>
<name>X0UBQ9_9ZZZZ</name>
<dbReference type="PANTHER" id="PTHR11070">
    <property type="entry name" value="UVRD / RECB / PCRA DNA HELICASE FAMILY MEMBER"/>
    <property type="match status" value="1"/>
</dbReference>
<dbReference type="InterPro" id="IPR000212">
    <property type="entry name" value="DNA_helicase_UvrD/REP"/>
</dbReference>
<reference evidence="6" key="1">
    <citation type="journal article" date="2014" name="Front. Microbiol.">
        <title>High frequency of phylogenetically diverse reductive dehalogenase-homologous genes in deep subseafloor sedimentary metagenomes.</title>
        <authorList>
            <person name="Kawai M."/>
            <person name="Futagami T."/>
            <person name="Toyoda A."/>
            <person name="Takaki Y."/>
            <person name="Nishi S."/>
            <person name="Hori S."/>
            <person name="Arai W."/>
            <person name="Tsubouchi T."/>
            <person name="Morono Y."/>
            <person name="Uchiyama I."/>
            <person name="Ito T."/>
            <person name="Fujiyama A."/>
            <person name="Inagaki F."/>
            <person name="Takami H."/>
        </authorList>
    </citation>
    <scope>NUCLEOTIDE SEQUENCE</scope>
    <source>
        <strain evidence="6">Expedition CK06-06</strain>
    </source>
</reference>
<protein>
    <recommendedName>
        <fullName evidence="5">UvrD-like helicase C-terminal domain-containing protein</fullName>
    </recommendedName>
</protein>
<dbReference type="InterPro" id="IPR014017">
    <property type="entry name" value="DNA_helicase_UvrD-like_C"/>
</dbReference>
<dbReference type="PANTHER" id="PTHR11070:SF48">
    <property type="entry name" value="ATP-DEPENDENT HELICASE_NUCLEASE SUBUNIT A"/>
    <property type="match status" value="1"/>
</dbReference>
<proteinExistence type="predicted"/>
<dbReference type="GO" id="GO:0000725">
    <property type="term" value="P:recombinational repair"/>
    <property type="evidence" value="ECO:0007669"/>
    <property type="project" value="TreeGrafter"/>
</dbReference>
<evidence type="ECO:0000256" key="2">
    <source>
        <dbReference type="ARBA" id="ARBA00022801"/>
    </source>
</evidence>
<gene>
    <name evidence="6" type="ORF">S01H1_38176</name>
</gene>
<dbReference type="GO" id="GO:0016787">
    <property type="term" value="F:hydrolase activity"/>
    <property type="evidence" value="ECO:0007669"/>
    <property type="project" value="UniProtKB-KW"/>
</dbReference>
<dbReference type="InterPro" id="IPR027417">
    <property type="entry name" value="P-loop_NTPase"/>
</dbReference>
<dbReference type="GO" id="GO:0043138">
    <property type="term" value="F:3'-5' DNA helicase activity"/>
    <property type="evidence" value="ECO:0007669"/>
    <property type="project" value="TreeGrafter"/>
</dbReference>
<evidence type="ECO:0000256" key="1">
    <source>
        <dbReference type="ARBA" id="ARBA00022741"/>
    </source>
</evidence>
<dbReference type="Gene3D" id="1.10.486.10">
    <property type="entry name" value="PCRA, domain 4"/>
    <property type="match status" value="1"/>
</dbReference>
<keyword evidence="2" id="KW-0378">Hydrolase</keyword>
<evidence type="ECO:0000313" key="6">
    <source>
        <dbReference type="EMBL" id="GAG02975.1"/>
    </source>
</evidence>
<feature type="non-terminal residue" evidence="6">
    <location>
        <position position="269"/>
    </location>
</feature>
<dbReference type="GO" id="GO:0005829">
    <property type="term" value="C:cytosol"/>
    <property type="evidence" value="ECO:0007669"/>
    <property type="project" value="TreeGrafter"/>
</dbReference>
<dbReference type="AlphaFoldDB" id="X0UBQ9"/>
<dbReference type="EMBL" id="BARS01024015">
    <property type="protein sequence ID" value="GAG02975.1"/>
    <property type="molecule type" value="Genomic_DNA"/>
</dbReference>
<evidence type="ECO:0000256" key="4">
    <source>
        <dbReference type="ARBA" id="ARBA00022840"/>
    </source>
</evidence>
<dbReference type="PROSITE" id="PS51217">
    <property type="entry name" value="UVRD_HELICASE_CTER"/>
    <property type="match status" value="1"/>
</dbReference>
<keyword evidence="3" id="KW-0347">Helicase</keyword>